<dbReference type="PaxDb" id="4081-Solyc01g017280.1.1"/>
<dbReference type="eggNOG" id="ENOG502QRDV">
    <property type="taxonomic scope" value="Eukaryota"/>
</dbReference>
<organism evidence="7">
    <name type="scientific">Solanum lycopersicum</name>
    <name type="common">Tomato</name>
    <name type="synonym">Lycopersicon esculentum</name>
    <dbReference type="NCBI Taxonomy" id="4081"/>
    <lineage>
        <taxon>Eukaryota</taxon>
        <taxon>Viridiplantae</taxon>
        <taxon>Streptophyta</taxon>
        <taxon>Embryophyta</taxon>
        <taxon>Tracheophyta</taxon>
        <taxon>Spermatophyta</taxon>
        <taxon>Magnoliopsida</taxon>
        <taxon>eudicotyledons</taxon>
        <taxon>Gunneridae</taxon>
        <taxon>Pentapetalae</taxon>
        <taxon>asterids</taxon>
        <taxon>lamiids</taxon>
        <taxon>Solanales</taxon>
        <taxon>Solanaceae</taxon>
        <taxon>Solanoideae</taxon>
        <taxon>Solaneae</taxon>
        <taxon>Solanum</taxon>
        <taxon>Solanum subgen. Lycopersicon</taxon>
    </lineage>
</organism>
<keyword evidence="6" id="KW-0067">ATP-binding</keyword>
<dbReference type="PhylomeDB" id="K4AUQ9"/>
<dbReference type="GO" id="GO:0009536">
    <property type="term" value="C:plastid"/>
    <property type="evidence" value="ECO:0007669"/>
    <property type="project" value="UniProtKB-SubCell"/>
</dbReference>
<dbReference type="PANTHER" id="PTHR33078">
    <property type="entry name" value="PROTEIN YCF2-RELATED"/>
    <property type="match status" value="1"/>
</dbReference>
<evidence type="ECO:0000313" key="8">
    <source>
        <dbReference type="Proteomes" id="UP000004994"/>
    </source>
</evidence>
<dbReference type="HOGENOM" id="CLU_1952590_0_0_1"/>
<evidence type="ECO:0000256" key="6">
    <source>
        <dbReference type="ARBA" id="ARBA00022840"/>
    </source>
</evidence>
<name>K4AUQ9_SOLLC</name>
<evidence type="ECO:0000256" key="2">
    <source>
        <dbReference type="ARBA" id="ARBA00004474"/>
    </source>
</evidence>
<dbReference type="Gramene" id="Solyc01g017280.1.1">
    <property type="protein sequence ID" value="Solyc01g017280.1.1"/>
    <property type="gene ID" value="Solyc01g017280.1"/>
</dbReference>
<comment type="similarity">
    <text evidence="3">Belongs to the Ycf2 family.</text>
</comment>
<dbReference type="OMA" id="PINICRH"/>
<sequence>MMQKVSWSILDQIFLYEKYESMFEEGEGDGSLDSSFRGKRIIYDEEVEHQENDSGFLQSGTMQYKIRDRSQGFFQINQLIWDPVDPLFFLLKDQPPCSVFSLRELFADEEILKGLLTSQTDHLISLYKR</sequence>
<keyword evidence="4" id="KW-0934">Plastid</keyword>
<evidence type="ECO:0000256" key="1">
    <source>
        <dbReference type="ARBA" id="ARBA00002329"/>
    </source>
</evidence>
<dbReference type="GO" id="GO:0005524">
    <property type="term" value="F:ATP binding"/>
    <property type="evidence" value="ECO:0007669"/>
    <property type="project" value="UniProtKB-KW"/>
</dbReference>
<comment type="subcellular location">
    <subcellularLocation>
        <location evidence="2">Plastid</location>
    </subcellularLocation>
</comment>
<dbReference type="PANTHER" id="PTHR33078:SF87">
    <property type="entry name" value="YCF2 DOMAIN PROTEIN"/>
    <property type="match status" value="1"/>
</dbReference>
<keyword evidence="5" id="KW-0547">Nucleotide-binding</keyword>
<evidence type="ECO:0000256" key="4">
    <source>
        <dbReference type="ARBA" id="ARBA00022640"/>
    </source>
</evidence>
<dbReference type="AlphaFoldDB" id="K4AUQ9"/>
<reference evidence="7" key="1">
    <citation type="journal article" date="2012" name="Nature">
        <title>The tomato genome sequence provides insights into fleshy fruit evolution.</title>
        <authorList>
            <consortium name="Tomato Genome Consortium"/>
        </authorList>
    </citation>
    <scope>NUCLEOTIDE SEQUENCE [LARGE SCALE GENOMIC DNA]</scope>
    <source>
        <strain evidence="7">cv. Heinz 1706</strain>
    </source>
</reference>
<protein>
    <submittedName>
        <fullName evidence="7">Uncharacterized protein</fullName>
    </submittedName>
</protein>
<evidence type="ECO:0000256" key="5">
    <source>
        <dbReference type="ARBA" id="ARBA00022741"/>
    </source>
</evidence>
<accession>K4AUQ9</accession>
<keyword evidence="8" id="KW-1185">Reference proteome</keyword>
<dbReference type="EnsemblPlants" id="Solyc01g017280.1.1">
    <property type="protein sequence ID" value="Solyc01g017280.1.1"/>
    <property type="gene ID" value="Solyc01g017280.1"/>
</dbReference>
<proteinExistence type="inferred from homology"/>
<dbReference type="InParanoid" id="K4AUQ9"/>
<reference evidence="7" key="2">
    <citation type="submission" date="2015-06" db="UniProtKB">
        <authorList>
            <consortium name="EnsemblPlants"/>
        </authorList>
    </citation>
    <scope>IDENTIFICATION</scope>
    <source>
        <strain evidence="7">cv. Heinz 1706</strain>
    </source>
</reference>
<evidence type="ECO:0000256" key="3">
    <source>
        <dbReference type="ARBA" id="ARBA00009361"/>
    </source>
</evidence>
<comment type="function">
    <text evidence="1">Probable ATPase of unknown function. Its presence in a non-photosynthetic plant (Epifagus virginiana) and experiments in tobacco indicate that it has an essential function which is probably not related to photosynthesis.</text>
</comment>
<dbReference type="Proteomes" id="UP000004994">
    <property type="component" value="Chromosome 1"/>
</dbReference>
<evidence type="ECO:0000313" key="7">
    <source>
        <dbReference type="EnsemblPlants" id="Solyc01g017280.1.1"/>
    </source>
</evidence>